<reference evidence="4 7" key="2">
    <citation type="submission" date="2018-03" db="EMBL/GenBank/DDBJ databases">
        <title>The uncultured portion of the human microbiome is neutrally assembled.</title>
        <authorList>
            <person name="Jeraldo P."/>
            <person name="Boardman L."/>
            <person name="White B.A."/>
            <person name="Nelson H."/>
            <person name="Goldenfeld N."/>
            <person name="Chia N."/>
        </authorList>
    </citation>
    <scope>NUCLEOTIDE SEQUENCE [LARGE SCALE GENOMIC DNA]</scope>
    <source>
        <strain evidence="4">CIM:MAG 903</strain>
    </source>
</reference>
<dbReference type="EMBL" id="QAMZ01000023">
    <property type="protein sequence ID" value="PWL54416.1"/>
    <property type="molecule type" value="Genomic_DNA"/>
</dbReference>
<protein>
    <submittedName>
        <fullName evidence="4">Flavodoxin family protein</fullName>
    </submittedName>
    <submittedName>
        <fullName evidence="5">Multimeric flavodoxin WrbA</fullName>
    </submittedName>
</protein>
<evidence type="ECO:0000259" key="3">
    <source>
        <dbReference type="Pfam" id="PF03358"/>
    </source>
</evidence>
<dbReference type="RefSeq" id="WP_027638944.1">
    <property type="nucleotide sequence ID" value="NZ_BAAACD010000027.1"/>
</dbReference>
<name>A0A1I2KJF6_9CLOT</name>
<feature type="domain" description="NADPH-dependent FMN reductase-like" evidence="3">
    <location>
        <begin position="1"/>
        <end position="123"/>
    </location>
</feature>
<dbReference type="EMBL" id="FOOE01000006">
    <property type="protein sequence ID" value="SFF66663.1"/>
    <property type="molecule type" value="Genomic_DNA"/>
</dbReference>
<evidence type="ECO:0000256" key="2">
    <source>
        <dbReference type="ARBA" id="ARBA00022643"/>
    </source>
</evidence>
<sequence>MKIAAFMGSPRKHKNTDVILDAFLMGIKENSNDEINNVFLQKYKISNCLACDSCMNTHKCVVNDDMQDIYPIFEEADVVIFATPIYWWSMSGQMKSFIDRLYAVGSAKMKGKKAYLLMTYGGELPNSGPELVQKTFEDIFEYVGIELKGVLGVCSGEIPACDNKEVLKQAYEMGKKSVLF</sequence>
<dbReference type="Gene3D" id="3.40.50.360">
    <property type="match status" value="1"/>
</dbReference>
<dbReference type="eggNOG" id="COG0655">
    <property type="taxonomic scope" value="Bacteria"/>
</dbReference>
<organism evidence="5 6">
    <name type="scientific">Clostridium cadaveris</name>
    <dbReference type="NCBI Taxonomy" id="1529"/>
    <lineage>
        <taxon>Bacteria</taxon>
        <taxon>Bacillati</taxon>
        <taxon>Bacillota</taxon>
        <taxon>Clostridia</taxon>
        <taxon>Eubacteriales</taxon>
        <taxon>Clostridiaceae</taxon>
        <taxon>Clostridium</taxon>
    </lineage>
</organism>
<evidence type="ECO:0000256" key="1">
    <source>
        <dbReference type="ARBA" id="ARBA00022630"/>
    </source>
</evidence>
<evidence type="ECO:0000313" key="7">
    <source>
        <dbReference type="Proteomes" id="UP000246114"/>
    </source>
</evidence>
<dbReference type="GO" id="GO:0016491">
    <property type="term" value="F:oxidoreductase activity"/>
    <property type="evidence" value="ECO:0007669"/>
    <property type="project" value="InterPro"/>
</dbReference>
<keyword evidence="1" id="KW-0285">Flavoprotein</keyword>
<dbReference type="PANTHER" id="PTHR43278">
    <property type="entry name" value="NAD(P)H-DEPENDENT FMN-CONTAINING OXIDOREDUCTASE YWQN-RELATED"/>
    <property type="match status" value="1"/>
</dbReference>
<gene>
    <name evidence="4" type="ORF">DBY38_04620</name>
    <name evidence="5" type="ORF">SAMN04487885_10621</name>
</gene>
<keyword evidence="2" id="KW-0288">FMN</keyword>
<dbReference type="InterPro" id="IPR005025">
    <property type="entry name" value="FMN_Rdtase-like_dom"/>
</dbReference>
<dbReference type="STRING" id="1529.SAMN04487885_10621"/>
<proteinExistence type="predicted"/>
<accession>A0A1I2KJF6</accession>
<dbReference type="OrthoDB" id="9805976at2"/>
<dbReference type="InterPro" id="IPR029039">
    <property type="entry name" value="Flavoprotein-like_sf"/>
</dbReference>
<evidence type="ECO:0000313" key="4">
    <source>
        <dbReference type="EMBL" id="PWL54416.1"/>
    </source>
</evidence>
<dbReference type="Pfam" id="PF03358">
    <property type="entry name" value="FMN_red"/>
    <property type="match status" value="1"/>
</dbReference>
<evidence type="ECO:0000313" key="6">
    <source>
        <dbReference type="Proteomes" id="UP000182135"/>
    </source>
</evidence>
<dbReference type="Proteomes" id="UP000182135">
    <property type="component" value="Unassembled WGS sequence"/>
</dbReference>
<dbReference type="SUPFAM" id="SSF52218">
    <property type="entry name" value="Flavoproteins"/>
    <property type="match status" value="1"/>
</dbReference>
<dbReference type="PANTHER" id="PTHR43278:SF2">
    <property type="entry name" value="IRON-SULFUR FLAVOPROTEIN"/>
    <property type="match status" value="1"/>
</dbReference>
<reference evidence="5 6" key="1">
    <citation type="submission" date="2016-10" db="EMBL/GenBank/DDBJ databases">
        <authorList>
            <person name="de Groot N.N."/>
        </authorList>
    </citation>
    <scope>NUCLEOTIDE SEQUENCE [LARGE SCALE GENOMIC DNA]</scope>
    <source>
        <strain evidence="5 6">NLAE-zl-G419</strain>
    </source>
</reference>
<evidence type="ECO:0000313" key="5">
    <source>
        <dbReference type="EMBL" id="SFF66663.1"/>
    </source>
</evidence>
<keyword evidence="6" id="KW-1185">Reference proteome</keyword>
<dbReference type="Proteomes" id="UP000246114">
    <property type="component" value="Unassembled WGS sequence"/>
</dbReference>
<dbReference type="GeneID" id="90543244"/>
<dbReference type="InterPro" id="IPR051796">
    <property type="entry name" value="ISF_SsuE-like"/>
</dbReference>
<dbReference type="AlphaFoldDB" id="A0A1I2KJF6"/>